<evidence type="ECO:0000313" key="3">
    <source>
        <dbReference type="Proteomes" id="UP000774750"/>
    </source>
</evidence>
<accession>A0A939BDV9</accession>
<dbReference type="AlphaFoldDB" id="A0A939BDV9"/>
<keyword evidence="1" id="KW-0472">Membrane</keyword>
<evidence type="ECO:0000313" key="2">
    <source>
        <dbReference type="EMBL" id="MBM6920412.1"/>
    </source>
</evidence>
<protein>
    <submittedName>
        <fullName evidence="2">Uncharacterized protein</fullName>
    </submittedName>
</protein>
<proteinExistence type="predicted"/>
<dbReference type="Proteomes" id="UP000774750">
    <property type="component" value="Unassembled WGS sequence"/>
</dbReference>
<dbReference type="RefSeq" id="WP_204445232.1">
    <property type="nucleotide sequence ID" value="NZ_JACJKY010000005.1"/>
</dbReference>
<reference evidence="2" key="2">
    <citation type="journal article" date="2021" name="Sci. Rep.">
        <title>The distribution of antibiotic resistance genes in chicken gut microbiota commensals.</title>
        <authorList>
            <person name="Juricova H."/>
            <person name="Matiasovicova J."/>
            <person name="Kubasova T."/>
            <person name="Cejkova D."/>
            <person name="Rychlik I."/>
        </authorList>
    </citation>
    <scope>NUCLEOTIDE SEQUENCE</scope>
    <source>
        <strain evidence="2">An559</strain>
    </source>
</reference>
<keyword evidence="3" id="KW-1185">Reference proteome</keyword>
<evidence type="ECO:0000256" key="1">
    <source>
        <dbReference type="SAM" id="Phobius"/>
    </source>
</evidence>
<reference evidence="2" key="1">
    <citation type="submission" date="2020-08" db="EMBL/GenBank/DDBJ databases">
        <authorList>
            <person name="Cejkova D."/>
            <person name="Kubasova T."/>
            <person name="Jahodarova E."/>
            <person name="Rychlik I."/>
        </authorList>
    </citation>
    <scope>NUCLEOTIDE SEQUENCE</scope>
    <source>
        <strain evidence="2">An559</strain>
    </source>
</reference>
<comment type="caution">
    <text evidence="2">The sequence shown here is derived from an EMBL/GenBank/DDBJ whole genome shotgun (WGS) entry which is preliminary data.</text>
</comment>
<keyword evidence="1" id="KW-0812">Transmembrane</keyword>
<keyword evidence="1" id="KW-1133">Transmembrane helix</keyword>
<gene>
    <name evidence="2" type="ORF">H6A12_04480</name>
</gene>
<sequence length="48" mass="5398">MTLGQWMFYGGIVSFSVFCIALIIIKIVLASKGKRLKARFDAEYGPEK</sequence>
<feature type="transmembrane region" description="Helical" evidence="1">
    <location>
        <begin position="6"/>
        <end position="29"/>
    </location>
</feature>
<organism evidence="2 3">
    <name type="scientific">Merdimmobilis hominis</name>
    <dbReference type="NCBI Taxonomy" id="2897707"/>
    <lineage>
        <taxon>Bacteria</taxon>
        <taxon>Bacillati</taxon>
        <taxon>Bacillota</taxon>
        <taxon>Clostridia</taxon>
        <taxon>Eubacteriales</taxon>
        <taxon>Oscillospiraceae</taxon>
        <taxon>Merdimmobilis</taxon>
    </lineage>
</organism>
<dbReference type="EMBL" id="JACJKY010000005">
    <property type="protein sequence ID" value="MBM6920412.1"/>
    <property type="molecule type" value="Genomic_DNA"/>
</dbReference>
<name>A0A939BDV9_9FIRM</name>